<dbReference type="SUPFAM" id="SSF52540">
    <property type="entry name" value="P-loop containing nucleoside triphosphate hydrolases"/>
    <property type="match status" value="1"/>
</dbReference>
<dbReference type="InterPro" id="IPR036259">
    <property type="entry name" value="MFS_trans_sf"/>
</dbReference>
<sequence>MRPDDNTRRSVPPGTARDGARAWRSRSAGWGAGTASGLLTGVPLLGAAGLARGFDVDLTSVLTAVIAAAVVGAAATVAVVQRVPHRHSVRAALLAGAGLGAVLLLVVNVAAPVPGLFALTALGLPWAVLVVSGRAIAAATAALRYWHVGLLNGLGLAALLASGTGGGSGYHWAAAGVLAALGVLAGATAEQLPDDAGWPPALRTLFDNATRPPTARTAVLAQAGLGMIVPGALIFAVDVLRTGFDLGPRGAVGVIGDALLAGAALAVLLRGERALRLAVAAAPAGLLVAAGALSVGATVGVVLFASGLAVAVGALVALAVSGERIAAEVLHPDARPAFVAATSVLSLAGGLGGAGLLALLNTRYGAGPALAVAAAAVLVGAGYARRLRRTAAADAERLARVLADEAEVARLRHSGARPAALSCSGIDAAYGPVQVLYDAAVRVGDGEMVAICGPNGVGKTTFLRVLSGLHRPAAGVVRLGGVDVTALTAPRRIELGLSTVVGQAVFGSLTVTENLRMHGYALGRRSDAVHRGVDASFAVFPRLYERRDQVAATLSGGERQLLVLAKTLIQRPRMLLVDELSLGLAPVVVGGLLEMLRRLNALGTSVLVVEQSVNVALSLADRIYFMEKGAMVAEHTAGELAGQPDLVRALMLGGHAPAEAAEPAPQSHAAEPAPQAQAAPASEATPVDGAVIR</sequence>
<dbReference type="InterPro" id="IPR003593">
    <property type="entry name" value="AAA+_ATPase"/>
</dbReference>
<keyword evidence="7" id="KW-0812">Transmembrane</keyword>
<feature type="region of interest" description="Disordered" evidence="6">
    <location>
        <begin position="659"/>
        <end position="693"/>
    </location>
</feature>
<evidence type="ECO:0000313" key="9">
    <source>
        <dbReference type="EMBL" id="WUI79885.1"/>
    </source>
</evidence>
<dbReference type="InterPro" id="IPR052156">
    <property type="entry name" value="BCAA_Transport_ATP-bd_LivF"/>
</dbReference>
<feature type="transmembrane region" description="Helical" evidence="7">
    <location>
        <begin position="92"/>
        <end position="111"/>
    </location>
</feature>
<evidence type="ECO:0000256" key="2">
    <source>
        <dbReference type="ARBA" id="ARBA00022448"/>
    </source>
</evidence>
<dbReference type="PROSITE" id="PS50893">
    <property type="entry name" value="ABC_TRANSPORTER_2"/>
    <property type="match status" value="1"/>
</dbReference>
<feature type="transmembrane region" description="Helical" evidence="7">
    <location>
        <begin position="301"/>
        <end position="325"/>
    </location>
</feature>
<evidence type="ECO:0000256" key="5">
    <source>
        <dbReference type="ARBA" id="ARBA00022970"/>
    </source>
</evidence>
<organism evidence="9 10">
    <name type="scientific">Micromonospora zamorensis</name>
    <dbReference type="NCBI Taxonomy" id="709883"/>
    <lineage>
        <taxon>Bacteria</taxon>
        <taxon>Bacillati</taxon>
        <taxon>Actinomycetota</taxon>
        <taxon>Actinomycetes</taxon>
        <taxon>Micromonosporales</taxon>
        <taxon>Micromonosporaceae</taxon>
        <taxon>Micromonospora</taxon>
    </lineage>
</organism>
<dbReference type="InterPro" id="IPR017871">
    <property type="entry name" value="ABC_transporter-like_CS"/>
</dbReference>
<protein>
    <submittedName>
        <fullName evidence="9">ABC transporter ATP-binding protein</fullName>
    </submittedName>
</protein>
<feature type="transmembrane region" description="Helical" evidence="7">
    <location>
        <begin position="249"/>
        <end position="268"/>
    </location>
</feature>
<dbReference type="Proteomes" id="UP001346877">
    <property type="component" value="Chromosome"/>
</dbReference>
<dbReference type="GO" id="GO:0005524">
    <property type="term" value="F:ATP binding"/>
    <property type="evidence" value="ECO:0007669"/>
    <property type="project" value="UniProtKB-KW"/>
</dbReference>
<evidence type="ECO:0000256" key="1">
    <source>
        <dbReference type="ARBA" id="ARBA00005417"/>
    </source>
</evidence>
<comment type="similarity">
    <text evidence="1">Belongs to the ABC transporter superfamily.</text>
</comment>
<keyword evidence="2" id="KW-0813">Transport</keyword>
<feature type="transmembrane region" description="Helical" evidence="7">
    <location>
        <begin position="275"/>
        <end position="295"/>
    </location>
</feature>
<evidence type="ECO:0000256" key="6">
    <source>
        <dbReference type="SAM" id="MobiDB-lite"/>
    </source>
</evidence>
<feature type="domain" description="ABC transporter" evidence="8">
    <location>
        <begin position="421"/>
        <end position="653"/>
    </location>
</feature>
<dbReference type="InterPro" id="IPR027417">
    <property type="entry name" value="P-loop_NTPase"/>
</dbReference>
<evidence type="ECO:0000256" key="4">
    <source>
        <dbReference type="ARBA" id="ARBA00022840"/>
    </source>
</evidence>
<dbReference type="PROSITE" id="PS00211">
    <property type="entry name" value="ABC_TRANSPORTER_1"/>
    <property type="match status" value="1"/>
</dbReference>
<evidence type="ECO:0000313" key="10">
    <source>
        <dbReference type="Proteomes" id="UP001346877"/>
    </source>
</evidence>
<feature type="transmembrane region" description="Helical" evidence="7">
    <location>
        <begin position="61"/>
        <end position="80"/>
    </location>
</feature>
<feature type="compositionally biased region" description="Low complexity" evidence="6">
    <location>
        <begin position="659"/>
        <end position="684"/>
    </location>
</feature>
<gene>
    <name evidence="9" type="ORF">OG375_18095</name>
</gene>
<feature type="transmembrane region" description="Helical" evidence="7">
    <location>
        <begin position="27"/>
        <end position="49"/>
    </location>
</feature>
<name>A0ABZ1P7U5_9ACTN</name>
<dbReference type="Pfam" id="PF00005">
    <property type="entry name" value="ABC_tran"/>
    <property type="match status" value="1"/>
</dbReference>
<feature type="transmembrane region" description="Helical" evidence="7">
    <location>
        <begin position="117"/>
        <end position="137"/>
    </location>
</feature>
<accession>A0ABZ1P7U5</accession>
<keyword evidence="10" id="KW-1185">Reference proteome</keyword>
<keyword evidence="5" id="KW-0029">Amino-acid transport</keyword>
<dbReference type="PANTHER" id="PTHR43820">
    <property type="entry name" value="HIGH-AFFINITY BRANCHED-CHAIN AMINO ACID TRANSPORT ATP-BINDING PROTEIN LIVF"/>
    <property type="match status" value="1"/>
</dbReference>
<keyword evidence="3" id="KW-0547">Nucleotide-binding</keyword>
<feature type="region of interest" description="Disordered" evidence="6">
    <location>
        <begin position="1"/>
        <end position="24"/>
    </location>
</feature>
<feature type="transmembrane region" description="Helical" evidence="7">
    <location>
        <begin position="366"/>
        <end position="384"/>
    </location>
</feature>
<dbReference type="SUPFAM" id="SSF103473">
    <property type="entry name" value="MFS general substrate transporter"/>
    <property type="match status" value="1"/>
</dbReference>
<keyword evidence="7" id="KW-0472">Membrane</keyword>
<proteinExistence type="inferred from homology"/>
<dbReference type="Gene3D" id="3.40.50.300">
    <property type="entry name" value="P-loop containing nucleotide triphosphate hydrolases"/>
    <property type="match status" value="1"/>
</dbReference>
<dbReference type="CDD" id="cd03224">
    <property type="entry name" value="ABC_TM1139_LivF_branched"/>
    <property type="match status" value="1"/>
</dbReference>
<dbReference type="EMBL" id="CP107941">
    <property type="protein sequence ID" value="WUI79885.1"/>
    <property type="molecule type" value="Genomic_DNA"/>
</dbReference>
<dbReference type="RefSeq" id="WP_328365363.1">
    <property type="nucleotide sequence ID" value="NZ_CP107936.1"/>
</dbReference>
<evidence type="ECO:0000256" key="3">
    <source>
        <dbReference type="ARBA" id="ARBA00022741"/>
    </source>
</evidence>
<keyword evidence="4 9" id="KW-0067">ATP-binding</keyword>
<feature type="transmembrane region" description="Helical" evidence="7">
    <location>
        <begin position="218"/>
        <end position="237"/>
    </location>
</feature>
<feature type="transmembrane region" description="Helical" evidence="7">
    <location>
        <begin position="337"/>
        <end position="360"/>
    </location>
</feature>
<dbReference type="PANTHER" id="PTHR43820:SF6">
    <property type="entry name" value="ABC TRANSPORTER ATP-BINDING PROTEIN"/>
    <property type="match status" value="1"/>
</dbReference>
<dbReference type="SMART" id="SM00382">
    <property type="entry name" value="AAA"/>
    <property type="match status" value="1"/>
</dbReference>
<evidence type="ECO:0000256" key="7">
    <source>
        <dbReference type="SAM" id="Phobius"/>
    </source>
</evidence>
<evidence type="ECO:0000259" key="8">
    <source>
        <dbReference type="PROSITE" id="PS50893"/>
    </source>
</evidence>
<reference evidence="9 10" key="1">
    <citation type="submission" date="2022-10" db="EMBL/GenBank/DDBJ databases">
        <title>The complete genomes of actinobacterial strains from the NBC collection.</title>
        <authorList>
            <person name="Joergensen T.S."/>
            <person name="Alvarez Arevalo M."/>
            <person name="Sterndorff E.B."/>
            <person name="Faurdal D."/>
            <person name="Vuksanovic O."/>
            <person name="Mourched A.-S."/>
            <person name="Charusanti P."/>
            <person name="Shaw S."/>
            <person name="Blin K."/>
            <person name="Weber T."/>
        </authorList>
    </citation>
    <scope>NUCLEOTIDE SEQUENCE [LARGE SCALE GENOMIC DNA]</scope>
    <source>
        <strain evidence="9 10">NBC_00396</strain>
    </source>
</reference>
<feature type="transmembrane region" description="Helical" evidence="7">
    <location>
        <begin position="144"/>
        <end position="163"/>
    </location>
</feature>
<dbReference type="InterPro" id="IPR003439">
    <property type="entry name" value="ABC_transporter-like_ATP-bd"/>
</dbReference>
<keyword evidence="7" id="KW-1133">Transmembrane helix</keyword>